<evidence type="ECO:0000313" key="1">
    <source>
        <dbReference type="EMBL" id="KKK54247.1"/>
    </source>
</evidence>
<dbReference type="EMBL" id="LAZR01066094">
    <property type="protein sequence ID" value="KKK54247.1"/>
    <property type="molecule type" value="Genomic_DNA"/>
</dbReference>
<sequence length="347" mass="39857">LNVAVKEDGIEKGFETVLTEAERIYKHGFTESELERTRTWMIRRMEKSFEERDKTESSRFASEYLRNFFENEPIPGIAYEFNAVKEMVPGITLEEVNYLAGSWMSDSNRVVLLSAPEKEDLSIPGESELGALFNSVKQKDILPYLDIETDEPILEELTTDAEYVSEDYNEKLDVTTWRLSNGITVMLKPTDFKNDEIMFQGYSYGGNSLVSDDQYRSSRAATDIISLSGLGEFELNALNKKLAGKVVSVFPYISELSEGISGNCSSRDVETMFQLTYLYLTRPRQDSSAYLSYKTRMQGVIENRFSDPESAFYDTLMVTLANYHFRKRPWSMEMLEEIDPADCYNIY</sequence>
<evidence type="ECO:0008006" key="2">
    <source>
        <dbReference type="Google" id="ProtNLM"/>
    </source>
</evidence>
<reference evidence="1" key="1">
    <citation type="journal article" date="2015" name="Nature">
        <title>Complex archaea that bridge the gap between prokaryotes and eukaryotes.</title>
        <authorList>
            <person name="Spang A."/>
            <person name="Saw J.H."/>
            <person name="Jorgensen S.L."/>
            <person name="Zaremba-Niedzwiedzka K."/>
            <person name="Martijn J."/>
            <person name="Lind A.E."/>
            <person name="van Eijk R."/>
            <person name="Schleper C."/>
            <person name="Guy L."/>
            <person name="Ettema T.J."/>
        </authorList>
    </citation>
    <scope>NUCLEOTIDE SEQUENCE</scope>
</reference>
<dbReference type="GO" id="GO:0046872">
    <property type="term" value="F:metal ion binding"/>
    <property type="evidence" value="ECO:0007669"/>
    <property type="project" value="InterPro"/>
</dbReference>
<organism evidence="1">
    <name type="scientific">marine sediment metagenome</name>
    <dbReference type="NCBI Taxonomy" id="412755"/>
    <lineage>
        <taxon>unclassified sequences</taxon>
        <taxon>metagenomes</taxon>
        <taxon>ecological metagenomes</taxon>
    </lineage>
</organism>
<name>A0A0F8WBL7_9ZZZZ</name>
<dbReference type="AlphaFoldDB" id="A0A0F8WBL7"/>
<dbReference type="SUPFAM" id="SSF63411">
    <property type="entry name" value="LuxS/MPP-like metallohydrolase"/>
    <property type="match status" value="2"/>
</dbReference>
<gene>
    <name evidence="1" type="ORF">LCGC14_3086660</name>
</gene>
<dbReference type="InterPro" id="IPR011249">
    <property type="entry name" value="Metalloenz_LuxS/M16"/>
</dbReference>
<feature type="non-terminal residue" evidence="1">
    <location>
        <position position="347"/>
    </location>
</feature>
<proteinExistence type="predicted"/>
<feature type="non-terminal residue" evidence="1">
    <location>
        <position position="1"/>
    </location>
</feature>
<comment type="caution">
    <text evidence="1">The sequence shown here is derived from an EMBL/GenBank/DDBJ whole genome shotgun (WGS) entry which is preliminary data.</text>
</comment>
<protein>
    <recommendedName>
        <fullName evidence="2">Peptidase M16 C-terminal domain-containing protein</fullName>
    </recommendedName>
</protein>
<accession>A0A0F8WBL7</accession>
<dbReference type="Gene3D" id="3.30.830.10">
    <property type="entry name" value="Metalloenzyme, LuxS/M16 peptidase-like"/>
    <property type="match status" value="2"/>
</dbReference>